<feature type="domain" description="2Fe-2S ferredoxin-type" evidence="15">
    <location>
        <begin position="15"/>
        <end position="101"/>
    </location>
</feature>
<dbReference type="InterPro" id="IPR017896">
    <property type="entry name" value="4Fe4S_Fe-S-bd"/>
</dbReference>
<gene>
    <name evidence="17" type="ORF">ENM31_01450</name>
</gene>
<dbReference type="InterPro" id="IPR050573">
    <property type="entry name" value="SDH/FRD_Iron-Sulfur"/>
</dbReference>
<dbReference type="InterPro" id="IPR004489">
    <property type="entry name" value="Succ_DH/fum_Rdtase_Fe-S"/>
</dbReference>
<organism evidence="17">
    <name type="scientific">Caldiarchaeum subterraneum</name>
    <dbReference type="NCBI Taxonomy" id="311458"/>
    <lineage>
        <taxon>Archaea</taxon>
        <taxon>Nitrososphaerota</taxon>
        <taxon>Candidatus Caldarchaeales</taxon>
        <taxon>Candidatus Caldarchaeaceae</taxon>
        <taxon>Candidatus Caldarchaeum</taxon>
    </lineage>
</organism>
<dbReference type="GO" id="GO:0051539">
    <property type="term" value="F:4 iron, 4 sulfur cluster binding"/>
    <property type="evidence" value="ECO:0007669"/>
    <property type="project" value="UniProtKB-KW"/>
</dbReference>
<accession>A0A7J3VRX0</accession>
<keyword evidence="11" id="KW-0408">Iron</keyword>
<evidence type="ECO:0000256" key="12">
    <source>
        <dbReference type="ARBA" id="ARBA00023014"/>
    </source>
</evidence>
<keyword evidence="6" id="KW-0004">4Fe-4S</keyword>
<evidence type="ECO:0000256" key="4">
    <source>
        <dbReference type="ARBA" id="ARBA00009433"/>
    </source>
</evidence>
<dbReference type="NCBIfam" id="NF004616">
    <property type="entry name" value="PRK05950.1"/>
    <property type="match status" value="1"/>
</dbReference>
<dbReference type="PANTHER" id="PTHR11921">
    <property type="entry name" value="SUCCINATE DEHYDROGENASE IRON-SULFUR PROTEIN"/>
    <property type="match status" value="1"/>
</dbReference>
<dbReference type="GO" id="GO:0046872">
    <property type="term" value="F:metal ion binding"/>
    <property type="evidence" value="ECO:0007669"/>
    <property type="project" value="UniProtKB-KW"/>
</dbReference>
<reference evidence="17" key="1">
    <citation type="journal article" date="2020" name="mSystems">
        <title>Genome- and Community-Level Interaction Insights into Carbon Utilization and Element Cycling Functions of Hydrothermarchaeota in Hydrothermal Sediment.</title>
        <authorList>
            <person name="Zhou Z."/>
            <person name="Liu Y."/>
            <person name="Xu W."/>
            <person name="Pan J."/>
            <person name="Luo Z.H."/>
            <person name="Li M."/>
        </authorList>
    </citation>
    <scope>NUCLEOTIDE SEQUENCE [LARGE SCALE GENOMIC DNA]</scope>
    <source>
        <strain evidence="17">SpSt-1074</strain>
    </source>
</reference>
<dbReference type="NCBIfam" id="TIGR00384">
    <property type="entry name" value="dhsB"/>
    <property type="match status" value="1"/>
</dbReference>
<evidence type="ECO:0000256" key="1">
    <source>
        <dbReference type="ARBA" id="ARBA00001927"/>
    </source>
</evidence>
<evidence type="ECO:0000256" key="14">
    <source>
        <dbReference type="ARBA" id="ARBA00034078"/>
    </source>
</evidence>
<protein>
    <recommendedName>
        <fullName evidence="5">succinate dehydrogenase</fullName>
        <ecNumber evidence="5">1.3.5.1</ecNumber>
    </recommendedName>
</protein>
<sequence length="245" mass="27712">MNFEEAVLLKEAKFKVFRFNPEGDGRRNFQTYTVPVSRGMTVLQGLLYIKEKLDQTLSIRFSCRMATCGSCGMMINGLPRLACYTLVDELKSRTIVVEPLRNFPVIKDLVTDFGEFFNKHRLVKPYLIRIDAHEQERSNTSYTQSEEEVEKFLQFAYCIKCGLCYAACPVVATDKSFLGPQALAQAYRYLADSRDEGGGERLQPLGNGHSLLRCHFAASCSQVCPKGVDPALAIQLLRRELFLRG</sequence>
<dbReference type="InterPro" id="IPR006058">
    <property type="entry name" value="2Fe2S_fd_BS"/>
</dbReference>
<dbReference type="GO" id="GO:0006099">
    <property type="term" value="P:tricarboxylic acid cycle"/>
    <property type="evidence" value="ECO:0007669"/>
    <property type="project" value="UniProtKB-KW"/>
</dbReference>
<comment type="pathway">
    <text evidence="3">Carbohydrate metabolism; tricarboxylic acid cycle.</text>
</comment>
<dbReference type="SUPFAM" id="SSF46548">
    <property type="entry name" value="alpha-helical ferredoxin"/>
    <property type="match status" value="1"/>
</dbReference>
<dbReference type="Gene3D" id="3.10.20.30">
    <property type="match status" value="1"/>
</dbReference>
<keyword evidence="10" id="KW-0560">Oxidoreductase</keyword>
<comment type="similarity">
    <text evidence="4">Belongs to the succinate dehydrogenase/fumarate reductase iron-sulfur protein family.</text>
</comment>
<dbReference type="InterPro" id="IPR036010">
    <property type="entry name" value="2Fe-2S_ferredoxin-like_sf"/>
</dbReference>
<dbReference type="InterPro" id="IPR009051">
    <property type="entry name" value="Helical_ferredxn"/>
</dbReference>
<comment type="cofactor">
    <cofactor evidence="14">
        <name>[2Fe-2S] cluster</name>
        <dbReference type="ChEBI" id="CHEBI:190135"/>
    </cofactor>
</comment>
<keyword evidence="8" id="KW-0001">2Fe-2S</keyword>
<dbReference type="GO" id="GO:0051538">
    <property type="term" value="F:3 iron, 4 sulfur cluster binding"/>
    <property type="evidence" value="ECO:0007669"/>
    <property type="project" value="UniProtKB-KW"/>
</dbReference>
<dbReference type="PROSITE" id="PS00198">
    <property type="entry name" value="4FE4S_FER_1"/>
    <property type="match status" value="1"/>
</dbReference>
<comment type="cofactor">
    <cofactor evidence="2">
        <name>[4Fe-4S] cluster</name>
        <dbReference type="ChEBI" id="CHEBI:49883"/>
    </cofactor>
</comment>
<proteinExistence type="inferred from homology"/>
<dbReference type="InterPro" id="IPR025192">
    <property type="entry name" value="Succ_DH/fum_Rdtase_N"/>
</dbReference>
<evidence type="ECO:0000259" key="16">
    <source>
        <dbReference type="PROSITE" id="PS51379"/>
    </source>
</evidence>
<evidence type="ECO:0000256" key="11">
    <source>
        <dbReference type="ARBA" id="ARBA00023004"/>
    </source>
</evidence>
<evidence type="ECO:0000256" key="13">
    <source>
        <dbReference type="ARBA" id="ARBA00023291"/>
    </source>
</evidence>
<keyword evidence="13" id="KW-0003">3Fe-4S</keyword>
<dbReference type="EMBL" id="DRXH01000051">
    <property type="protein sequence ID" value="HHM43951.1"/>
    <property type="molecule type" value="Genomic_DNA"/>
</dbReference>
<dbReference type="InterPro" id="IPR012675">
    <property type="entry name" value="Beta-grasp_dom_sf"/>
</dbReference>
<evidence type="ECO:0000256" key="9">
    <source>
        <dbReference type="ARBA" id="ARBA00022723"/>
    </source>
</evidence>
<evidence type="ECO:0000259" key="15">
    <source>
        <dbReference type="PROSITE" id="PS51085"/>
    </source>
</evidence>
<dbReference type="PANTHER" id="PTHR11921:SF29">
    <property type="entry name" value="SUCCINATE DEHYDROGENASE [UBIQUINONE] IRON-SULFUR SUBUNIT, MITOCHONDRIAL"/>
    <property type="match status" value="1"/>
</dbReference>
<evidence type="ECO:0000256" key="7">
    <source>
        <dbReference type="ARBA" id="ARBA00022532"/>
    </source>
</evidence>
<evidence type="ECO:0000256" key="5">
    <source>
        <dbReference type="ARBA" id="ARBA00012792"/>
    </source>
</evidence>
<dbReference type="GO" id="GO:0008177">
    <property type="term" value="F:succinate dehydrogenase (quinone) activity"/>
    <property type="evidence" value="ECO:0007669"/>
    <property type="project" value="UniProtKB-EC"/>
</dbReference>
<keyword evidence="7" id="KW-0816">Tricarboxylic acid cycle</keyword>
<feature type="domain" description="4Fe-4S ferredoxin-type" evidence="16">
    <location>
        <begin position="149"/>
        <end position="178"/>
    </location>
</feature>
<comment type="caution">
    <text evidence="17">The sequence shown here is derived from an EMBL/GenBank/DDBJ whole genome shotgun (WGS) entry which is preliminary data.</text>
</comment>
<dbReference type="PROSITE" id="PS51379">
    <property type="entry name" value="4FE4S_FER_2"/>
    <property type="match status" value="1"/>
</dbReference>
<keyword evidence="9" id="KW-0479">Metal-binding</keyword>
<dbReference type="FunFam" id="1.10.1060.10:FF:000003">
    <property type="entry name" value="Succinate dehydrogenase iron-sulfur subunit"/>
    <property type="match status" value="1"/>
</dbReference>
<evidence type="ECO:0000313" key="17">
    <source>
        <dbReference type="EMBL" id="HHM43951.1"/>
    </source>
</evidence>
<dbReference type="CDD" id="cd00207">
    <property type="entry name" value="fer2"/>
    <property type="match status" value="1"/>
</dbReference>
<evidence type="ECO:0000256" key="6">
    <source>
        <dbReference type="ARBA" id="ARBA00022485"/>
    </source>
</evidence>
<dbReference type="EC" id="1.3.5.1" evidence="5"/>
<dbReference type="InterPro" id="IPR017900">
    <property type="entry name" value="4Fe4S_Fe_S_CS"/>
</dbReference>
<dbReference type="PROSITE" id="PS00197">
    <property type="entry name" value="2FE2S_FER_1"/>
    <property type="match status" value="1"/>
</dbReference>
<dbReference type="GO" id="GO:0022904">
    <property type="term" value="P:respiratory electron transport chain"/>
    <property type="evidence" value="ECO:0007669"/>
    <property type="project" value="TreeGrafter"/>
</dbReference>
<dbReference type="Pfam" id="PF13085">
    <property type="entry name" value="Fer2_3"/>
    <property type="match status" value="1"/>
</dbReference>
<dbReference type="AlphaFoldDB" id="A0A7J3VRX0"/>
<dbReference type="GO" id="GO:0009055">
    <property type="term" value="F:electron transfer activity"/>
    <property type="evidence" value="ECO:0007669"/>
    <property type="project" value="InterPro"/>
</dbReference>
<dbReference type="Pfam" id="PF13183">
    <property type="entry name" value="Fer4_8"/>
    <property type="match status" value="1"/>
</dbReference>
<dbReference type="Gene3D" id="1.10.1060.10">
    <property type="entry name" value="Alpha-helical ferredoxin"/>
    <property type="match status" value="1"/>
</dbReference>
<keyword evidence="12" id="KW-0411">Iron-sulfur</keyword>
<dbReference type="PROSITE" id="PS51085">
    <property type="entry name" value="2FE2S_FER_2"/>
    <property type="match status" value="1"/>
</dbReference>
<evidence type="ECO:0000256" key="8">
    <source>
        <dbReference type="ARBA" id="ARBA00022714"/>
    </source>
</evidence>
<name>A0A7J3VRX0_CALS0</name>
<dbReference type="GO" id="GO:0051537">
    <property type="term" value="F:2 iron, 2 sulfur cluster binding"/>
    <property type="evidence" value="ECO:0007669"/>
    <property type="project" value="UniProtKB-KW"/>
</dbReference>
<evidence type="ECO:0000256" key="10">
    <source>
        <dbReference type="ARBA" id="ARBA00023002"/>
    </source>
</evidence>
<dbReference type="SUPFAM" id="SSF54292">
    <property type="entry name" value="2Fe-2S ferredoxin-like"/>
    <property type="match status" value="1"/>
</dbReference>
<comment type="cofactor">
    <cofactor evidence="1">
        <name>[3Fe-4S] cluster</name>
        <dbReference type="ChEBI" id="CHEBI:21137"/>
    </cofactor>
</comment>
<evidence type="ECO:0000256" key="2">
    <source>
        <dbReference type="ARBA" id="ARBA00001966"/>
    </source>
</evidence>
<dbReference type="InterPro" id="IPR001041">
    <property type="entry name" value="2Fe-2S_ferredoxin-type"/>
</dbReference>
<evidence type="ECO:0000256" key="3">
    <source>
        <dbReference type="ARBA" id="ARBA00005163"/>
    </source>
</evidence>